<dbReference type="Proteomes" id="UP000444316">
    <property type="component" value="Unassembled WGS sequence"/>
</dbReference>
<dbReference type="GO" id="GO:0009055">
    <property type="term" value="F:electron transfer activity"/>
    <property type="evidence" value="ECO:0007669"/>
    <property type="project" value="InterPro"/>
</dbReference>
<keyword evidence="1" id="KW-0813">Transport</keyword>
<keyword evidence="3 6" id="KW-0479">Metal-binding</keyword>
<dbReference type="InterPro" id="IPR050597">
    <property type="entry name" value="Cytochrome_c_Oxidase_Subunit"/>
</dbReference>
<dbReference type="AlphaFoldDB" id="A0A845HVA1"/>
<keyword evidence="9" id="KW-1185">Reference proteome</keyword>
<name>A0A845HVA1_9BURK</name>
<protein>
    <submittedName>
        <fullName evidence="8">C-type cytochrome</fullName>
    </submittedName>
</protein>
<evidence type="ECO:0000313" key="9">
    <source>
        <dbReference type="Proteomes" id="UP000444316"/>
    </source>
</evidence>
<evidence type="ECO:0000256" key="1">
    <source>
        <dbReference type="ARBA" id="ARBA00022448"/>
    </source>
</evidence>
<dbReference type="InterPro" id="IPR009056">
    <property type="entry name" value="Cyt_c-like_dom"/>
</dbReference>
<dbReference type="GO" id="GO:0020037">
    <property type="term" value="F:heme binding"/>
    <property type="evidence" value="ECO:0007669"/>
    <property type="project" value="InterPro"/>
</dbReference>
<proteinExistence type="predicted"/>
<dbReference type="GO" id="GO:0046872">
    <property type="term" value="F:metal ion binding"/>
    <property type="evidence" value="ECO:0007669"/>
    <property type="project" value="UniProtKB-KW"/>
</dbReference>
<accession>A0A845HVA1</accession>
<dbReference type="PANTHER" id="PTHR33751">
    <property type="entry name" value="CBB3-TYPE CYTOCHROME C OXIDASE SUBUNIT FIXP"/>
    <property type="match status" value="1"/>
</dbReference>
<dbReference type="InterPro" id="IPR036909">
    <property type="entry name" value="Cyt_c-like_dom_sf"/>
</dbReference>
<evidence type="ECO:0000313" key="8">
    <source>
        <dbReference type="EMBL" id="MYN44762.1"/>
    </source>
</evidence>
<dbReference type="PANTHER" id="PTHR33751:SF9">
    <property type="entry name" value="CYTOCHROME C4"/>
    <property type="match status" value="1"/>
</dbReference>
<dbReference type="SUPFAM" id="SSF46626">
    <property type="entry name" value="Cytochrome c"/>
    <property type="match status" value="2"/>
</dbReference>
<evidence type="ECO:0000259" key="7">
    <source>
        <dbReference type="PROSITE" id="PS51007"/>
    </source>
</evidence>
<keyword evidence="5 6" id="KW-0408">Iron</keyword>
<dbReference type="Pfam" id="PF00034">
    <property type="entry name" value="Cytochrom_C"/>
    <property type="match status" value="1"/>
</dbReference>
<dbReference type="PROSITE" id="PS51007">
    <property type="entry name" value="CYTC"/>
    <property type="match status" value="2"/>
</dbReference>
<evidence type="ECO:0000256" key="5">
    <source>
        <dbReference type="ARBA" id="ARBA00023004"/>
    </source>
</evidence>
<evidence type="ECO:0000256" key="2">
    <source>
        <dbReference type="ARBA" id="ARBA00022617"/>
    </source>
</evidence>
<feature type="domain" description="Cytochrome c" evidence="7">
    <location>
        <begin position="146"/>
        <end position="226"/>
    </location>
</feature>
<organism evidence="8 9">
    <name type="scientific">Duganella fentianensis</name>
    <dbReference type="NCBI Taxonomy" id="2692177"/>
    <lineage>
        <taxon>Bacteria</taxon>
        <taxon>Pseudomonadati</taxon>
        <taxon>Pseudomonadota</taxon>
        <taxon>Betaproteobacteria</taxon>
        <taxon>Burkholderiales</taxon>
        <taxon>Oxalobacteraceae</taxon>
        <taxon>Telluria group</taxon>
        <taxon>Duganella</taxon>
    </lineage>
</organism>
<evidence type="ECO:0000256" key="6">
    <source>
        <dbReference type="PROSITE-ProRule" id="PRU00433"/>
    </source>
</evidence>
<keyword evidence="4" id="KW-0249">Electron transport</keyword>
<dbReference type="EMBL" id="WWCL01000001">
    <property type="protein sequence ID" value="MYN44762.1"/>
    <property type="molecule type" value="Genomic_DNA"/>
</dbReference>
<gene>
    <name evidence="8" type="ORF">GTP23_06705</name>
</gene>
<feature type="domain" description="Cytochrome c" evidence="7">
    <location>
        <begin position="34"/>
        <end position="134"/>
    </location>
</feature>
<dbReference type="RefSeq" id="WP_161034364.1">
    <property type="nucleotide sequence ID" value="NZ_WWCL01000001.1"/>
</dbReference>
<keyword evidence="2 6" id="KW-0349">Heme</keyword>
<reference evidence="8" key="1">
    <citation type="submission" date="2019-12" db="EMBL/GenBank/DDBJ databases">
        <title>Novel species isolated from a subtropical stream in China.</title>
        <authorList>
            <person name="Lu H."/>
        </authorList>
    </citation>
    <scope>NUCLEOTIDE SEQUENCE [LARGE SCALE GENOMIC DNA]</scope>
    <source>
        <strain evidence="8">FT93W</strain>
    </source>
</reference>
<comment type="caution">
    <text evidence="8">The sequence shown here is derived from an EMBL/GenBank/DDBJ whole genome shotgun (WGS) entry which is preliminary data.</text>
</comment>
<evidence type="ECO:0000256" key="4">
    <source>
        <dbReference type="ARBA" id="ARBA00022982"/>
    </source>
</evidence>
<dbReference type="Gene3D" id="1.10.760.10">
    <property type="entry name" value="Cytochrome c-like domain"/>
    <property type="match status" value="2"/>
</dbReference>
<evidence type="ECO:0000256" key="3">
    <source>
        <dbReference type="ARBA" id="ARBA00022723"/>
    </source>
</evidence>
<sequence length="226" mass="24133">MAKANNTPRSGFSRLKLIGGLLLLAVTVAGAIYGPQLVGLIRFSHEFDKIAEESTRVGGKWPRASDACIACHGINGNARAQSYARLAGQPEAYIAKQLNAFASGERSNPVMTSLAVSMSPQEIAGLANHFSKMTPLPNDTLHVESVRIARGEALVKANNCASCHGAKFEGKDVYPRLAGQGYDYLREQLKRFKSGERHESSGAMAAIAAALSAQDVDDVSQFLASR</sequence>